<dbReference type="GO" id="GO:0003677">
    <property type="term" value="F:DNA binding"/>
    <property type="evidence" value="ECO:0007669"/>
    <property type="project" value="InterPro"/>
</dbReference>
<sequence>MKEQETRQSLDRHIGALLRGHRRAREVSQHDLAAAIGLTFQQIQKYECGENRISASKLVEMARILQVPLMAFFTGLETDQGDDLLARFCQVDGATGFMQAALRMPPAVRAEIFRLAASWTEQP</sequence>
<dbReference type="Proteomes" id="UP000281192">
    <property type="component" value="Chromosome"/>
</dbReference>
<reference evidence="3 4" key="1">
    <citation type="submission" date="2017-12" db="EMBL/GenBank/DDBJ databases">
        <title>The genome sequence of Caulobacter flavus CGMCC1 15093.</title>
        <authorList>
            <person name="Gao J."/>
            <person name="Mao X."/>
            <person name="Sun J."/>
        </authorList>
    </citation>
    <scope>NUCLEOTIDE SEQUENCE [LARGE SCALE GENOMIC DNA]</scope>
    <source>
        <strain evidence="3 4">CGMCC1 15093</strain>
    </source>
</reference>
<dbReference type="SUPFAM" id="SSF47413">
    <property type="entry name" value="lambda repressor-like DNA-binding domains"/>
    <property type="match status" value="1"/>
</dbReference>
<dbReference type="EMBL" id="CP026100">
    <property type="protein sequence ID" value="AYV47470.1"/>
    <property type="molecule type" value="Genomic_DNA"/>
</dbReference>
<dbReference type="AlphaFoldDB" id="A0A2N5CWX7"/>
<evidence type="ECO:0000259" key="1">
    <source>
        <dbReference type="PROSITE" id="PS50943"/>
    </source>
</evidence>
<dbReference type="KEGG" id="cfh:C1707_15030"/>
<evidence type="ECO:0000313" key="2">
    <source>
        <dbReference type="EMBL" id="AYV47470.1"/>
    </source>
</evidence>
<dbReference type="SMART" id="SM00530">
    <property type="entry name" value="HTH_XRE"/>
    <property type="match status" value="1"/>
</dbReference>
<evidence type="ECO:0000313" key="4">
    <source>
        <dbReference type="Proteomes" id="UP000234483"/>
    </source>
</evidence>
<dbReference type="InterPro" id="IPR001387">
    <property type="entry name" value="Cro/C1-type_HTH"/>
</dbReference>
<dbReference type="EMBL" id="PJRQ01000011">
    <property type="protein sequence ID" value="PLR18312.1"/>
    <property type="molecule type" value="Genomic_DNA"/>
</dbReference>
<dbReference type="InterPro" id="IPR010982">
    <property type="entry name" value="Lambda_DNA-bd_dom_sf"/>
</dbReference>
<proteinExistence type="predicted"/>
<reference evidence="2 5" key="2">
    <citation type="submission" date="2018-01" db="EMBL/GenBank/DDBJ databases">
        <title>Complete genome sequence of Caulobacter flavus RHGG3.</title>
        <authorList>
            <person name="Yang E."/>
        </authorList>
    </citation>
    <scope>NUCLEOTIDE SEQUENCE [LARGE SCALE GENOMIC DNA]</scope>
    <source>
        <strain evidence="2 5">RHGG3</strain>
    </source>
</reference>
<organism evidence="3 4">
    <name type="scientific">Caulobacter flavus</name>
    <dbReference type="NCBI Taxonomy" id="1679497"/>
    <lineage>
        <taxon>Bacteria</taxon>
        <taxon>Pseudomonadati</taxon>
        <taxon>Pseudomonadota</taxon>
        <taxon>Alphaproteobacteria</taxon>
        <taxon>Caulobacterales</taxon>
        <taxon>Caulobacteraceae</taxon>
        <taxon>Caulobacter</taxon>
    </lineage>
</organism>
<dbReference type="PROSITE" id="PS50943">
    <property type="entry name" value="HTH_CROC1"/>
    <property type="match status" value="1"/>
</dbReference>
<name>A0A2N5CWX7_9CAUL</name>
<dbReference type="Pfam" id="PF01381">
    <property type="entry name" value="HTH_3"/>
    <property type="match status" value="1"/>
</dbReference>
<feature type="domain" description="HTH cro/C1-type" evidence="1">
    <location>
        <begin position="18"/>
        <end position="73"/>
    </location>
</feature>
<protein>
    <submittedName>
        <fullName evidence="3">Transcriptional regulator</fullName>
    </submittedName>
</protein>
<dbReference type="Proteomes" id="UP000234483">
    <property type="component" value="Unassembled WGS sequence"/>
</dbReference>
<evidence type="ECO:0000313" key="3">
    <source>
        <dbReference type="EMBL" id="PLR18312.1"/>
    </source>
</evidence>
<keyword evidence="5" id="KW-1185">Reference proteome</keyword>
<dbReference type="OrthoDB" id="9797172at2"/>
<evidence type="ECO:0000313" key="5">
    <source>
        <dbReference type="Proteomes" id="UP000281192"/>
    </source>
</evidence>
<dbReference type="CDD" id="cd00093">
    <property type="entry name" value="HTH_XRE"/>
    <property type="match status" value="1"/>
</dbReference>
<accession>A0A2N5CWX7</accession>
<dbReference type="Gene3D" id="1.10.260.40">
    <property type="entry name" value="lambda repressor-like DNA-binding domains"/>
    <property type="match status" value="1"/>
</dbReference>
<gene>
    <name evidence="2" type="ORF">C1707_15030</name>
    <name evidence="3" type="ORF">CFHF_06025</name>
</gene>
<dbReference type="RefSeq" id="WP_101712120.1">
    <property type="nucleotide sequence ID" value="NZ_CP026100.1"/>
</dbReference>